<keyword evidence="2" id="KW-1185">Reference proteome</keyword>
<evidence type="ECO:0000313" key="2">
    <source>
        <dbReference type="Proteomes" id="UP000321436"/>
    </source>
</evidence>
<protein>
    <submittedName>
        <fullName evidence="1">Uncharacterized protein</fullName>
    </submittedName>
</protein>
<comment type="caution">
    <text evidence="1">The sequence shown here is derived from an EMBL/GenBank/DDBJ whole genome shotgun (WGS) entry which is preliminary data.</text>
</comment>
<sequence>MLDCRDSAGGVKEVYFIEFDNVTDVTEASGMVTAITVASTKQFRRYQVPKETSFWTQTLNSSVQNGTIFYQQELTIVANKMQANTRNELQLLAMNRLLAIVKDMNDKYHLLGWGNALDATAGEDGSGTATGDRNGYSRTFTAMERFMAPEVQSGIISGLLSPAA</sequence>
<evidence type="ECO:0000313" key="1">
    <source>
        <dbReference type="EMBL" id="GEP95569.1"/>
    </source>
</evidence>
<dbReference type="EMBL" id="BKAU01000001">
    <property type="protein sequence ID" value="GEP95569.1"/>
    <property type="molecule type" value="Genomic_DNA"/>
</dbReference>
<reference evidence="1 2" key="1">
    <citation type="submission" date="2019-07" db="EMBL/GenBank/DDBJ databases">
        <title>Whole genome shotgun sequence of Chitinophaga cymbidii NBRC 109752.</title>
        <authorList>
            <person name="Hosoyama A."/>
            <person name="Uohara A."/>
            <person name="Ohji S."/>
            <person name="Ichikawa N."/>
        </authorList>
    </citation>
    <scope>NUCLEOTIDE SEQUENCE [LARGE SCALE GENOMIC DNA]</scope>
    <source>
        <strain evidence="1 2">NBRC 109752</strain>
    </source>
</reference>
<dbReference type="AlphaFoldDB" id="A0A512RIN1"/>
<organism evidence="1 2">
    <name type="scientific">Chitinophaga cymbidii</name>
    <dbReference type="NCBI Taxonomy" id="1096750"/>
    <lineage>
        <taxon>Bacteria</taxon>
        <taxon>Pseudomonadati</taxon>
        <taxon>Bacteroidota</taxon>
        <taxon>Chitinophagia</taxon>
        <taxon>Chitinophagales</taxon>
        <taxon>Chitinophagaceae</taxon>
        <taxon>Chitinophaga</taxon>
    </lineage>
</organism>
<dbReference type="Proteomes" id="UP000321436">
    <property type="component" value="Unassembled WGS sequence"/>
</dbReference>
<gene>
    <name evidence="1" type="ORF">CCY01nite_18290</name>
</gene>
<proteinExistence type="predicted"/>
<name>A0A512RIN1_9BACT</name>
<accession>A0A512RIN1</accession>